<dbReference type="AlphaFoldDB" id="A0A9Q0XF73"/>
<sequence length="99" mass="11287">DCASSNNQERKLGGNAADESSTVKLRASFHPMQKRPTKPQSPGRKQKVAIKGHQKKNVAANFVRTHQRRRRFVLKNSSCPGWGKQLASPRSHLEDRRWQ</sequence>
<evidence type="ECO:0000313" key="3">
    <source>
        <dbReference type="Proteomes" id="UP001142489"/>
    </source>
</evidence>
<proteinExistence type="predicted"/>
<evidence type="ECO:0000313" key="2">
    <source>
        <dbReference type="EMBL" id="KAJ7312099.1"/>
    </source>
</evidence>
<protein>
    <submittedName>
        <fullName evidence="2">Uncharacterized protein</fullName>
    </submittedName>
</protein>
<feature type="region of interest" description="Disordered" evidence="1">
    <location>
        <begin position="1"/>
        <end position="56"/>
    </location>
</feature>
<dbReference type="Proteomes" id="UP001142489">
    <property type="component" value="Unassembled WGS sequence"/>
</dbReference>
<accession>A0A9Q0XF73</accession>
<feature type="non-terminal residue" evidence="2">
    <location>
        <position position="1"/>
    </location>
</feature>
<keyword evidence="3" id="KW-1185">Reference proteome</keyword>
<name>A0A9Q0XF73_9SAUR</name>
<comment type="caution">
    <text evidence="2">The sequence shown here is derived from an EMBL/GenBank/DDBJ whole genome shotgun (WGS) entry which is preliminary data.</text>
</comment>
<gene>
    <name evidence="2" type="ORF">JRQ81_006439</name>
</gene>
<organism evidence="2 3">
    <name type="scientific">Phrynocephalus forsythii</name>
    <dbReference type="NCBI Taxonomy" id="171643"/>
    <lineage>
        <taxon>Eukaryota</taxon>
        <taxon>Metazoa</taxon>
        <taxon>Chordata</taxon>
        <taxon>Craniata</taxon>
        <taxon>Vertebrata</taxon>
        <taxon>Euteleostomi</taxon>
        <taxon>Lepidosauria</taxon>
        <taxon>Squamata</taxon>
        <taxon>Bifurcata</taxon>
        <taxon>Unidentata</taxon>
        <taxon>Episquamata</taxon>
        <taxon>Toxicofera</taxon>
        <taxon>Iguania</taxon>
        <taxon>Acrodonta</taxon>
        <taxon>Agamidae</taxon>
        <taxon>Agaminae</taxon>
        <taxon>Phrynocephalus</taxon>
    </lineage>
</organism>
<feature type="region of interest" description="Disordered" evidence="1">
    <location>
        <begin position="75"/>
        <end position="99"/>
    </location>
</feature>
<reference evidence="2" key="1">
    <citation type="journal article" date="2023" name="DNA Res.">
        <title>Chromosome-level genome assembly of Phrynocephalus forsythii using third-generation DNA sequencing and Hi-C analysis.</title>
        <authorList>
            <person name="Qi Y."/>
            <person name="Zhao W."/>
            <person name="Zhao Y."/>
            <person name="Niu C."/>
            <person name="Cao S."/>
            <person name="Zhang Y."/>
        </authorList>
    </citation>
    <scope>NUCLEOTIDE SEQUENCE</scope>
    <source>
        <tissue evidence="2">Muscle</tissue>
    </source>
</reference>
<feature type="compositionally biased region" description="Basic residues" evidence="1">
    <location>
        <begin position="44"/>
        <end position="56"/>
    </location>
</feature>
<evidence type="ECO:0000256" key="1">
    <source>
        <dbReference type="SAM" id="MobiDB-lite"/>
    </source>
</evidence>
<dbReference type="EMBL" id="JAPFRF010000013">
    <property type="protein sequence ID" value="KAJ7312099.1"/>
    <property type="molecule type" value="Genomic_DNA"/>
</dbReference>